<keyword evidence="5" id="KW-1185">Reference proteome</keyword>
<dbReference type="PANTHER" id="PTHR30273:SF2">
    <property type="entry name" value="PROTEIN FECR"/>
    <property type="match status" value="1"/>
</dbReference>
<reference evidence="4 5" key="1">
    <citation type="submission" date="2016-11" db="EMBL/GenBank/DDBJ databases">
        <authorList>
            <person name="Jaros S."/>
            <person name="Januszkiewicz K."/>
            <person name="Wedrychowicz H."/>
        </authorList>
    </citation>
    <scope>NUCLEOTIDE SEQUENCE [LARGE SCALE GENOMIC DNA]</scope>
    <source>
        <strain evidence="4 5">DSM 24787</strain>
    </source>
</reference>
<dbReference type="EMBL" id="FSRA01000002">
    <property type="protein sequence ID" value="SIO51747.1"/>
    <property type="molecule type" value="Genomic_DNA"/>
</dbReference>
<feature type="domain" description="FecR protein" evidence="2">
    <location>
        <begin position="118"/>
        <end position="204"/>
    </location>
</feature>
<dbReference type="Gene3D" id="3.55.50.30">
    <property type="match status" value="1"/>
</dbReference>
<evidence type="ECO:0000313" key="4">
    <source>
        <dbReference type="EMBL" id="SIO51747.1"/>
    </source>
</evidence>
<dbReference type="STRING" id="536979.SAMN04488055_5104"/>
<dbReference type="InterPro" id="IPR006860">
    <property type="entry name" value="FecR"/>
</dbReference>
<dbReference type="Pfam" id="PF16344">
    <property type="entry name" value="FecR_C"/>
    <property type="match status" value="1"/>
</dbReference>
<evidence type="ECO:0000313" key="5">
    <source>
        <dbReference type="Proteomes" id="UP000185003"/>
    </source>
</evidence>
<dbReference type="Gene3D" id="2.60.120.1440">
    <property type="match status" value="1"/>
</dbReference>
<dbReference type="GO" id="GO:0016989">
    <property type="term" value="F:sigma factor antagonist activity"/>
    <property type="evidence" value="ECO:0007669"/>
    <property type="project" value="TreeGrafter"/>
</dbReference>
<dbReference type="InterPro" id="IPR012373">
    <property type="entry name" value="Ferrdict_sens_TM"/>
</dbReference>
<evidence type="ECO:0000259" key="2">
    <source>
        <dbReference type="Pfam" id="PF04773"/>
    </source>
</evidence>
<proteinExistence type="predicted"/>
<name>A0A1N6K602_9BACT</name>
<dbReference type="PANTHER" id="PTHR30273">
    <property type="entry name" value="PERIPLASMIC SIGNAL SENSOR AND SIGMA FACTOR ACTIVATOR FECR-RELATED"/>
    <property type="match status" value="1"/>
</dbReference>
<dbReference type="Pfam" id="PF04773">
    <property type="entry name" value="FecR"/>
    <property type="match status" value="1"/>
</dbReference>
<sequence>MGILQPDEAIYSLLCKYLLNEADAVERQWVETWRKEDPANEEILSSIRRMLDALRPVGNIPGLDTESSWQRLKTTIGVEGPRVRKMHWGLKVAAVLVLALGIGLFFLKPAKEQVFAGAQQAELKDGSRVNMESNAEMHLVKGFGKAERRVHFTGKAHFDIAQNAEHPFVIVLGHTEIKVLGTRFMVDFKPQDSSLVVLVNSGKIMVTDLDKKDSVILTPGMLLRRDQQKEPFAVAENVQDLNRRQLVFSNVPLEKVIRTIEVVYGVEVEIVDAALLEKVVTANFENEPIDNVLATIAFITNTAVEKTAQGYSIK</sequence>
<dbReference type="Proteomes" id="UP000185003">
    <property type="component" value="Unassembled WGS sequence"/>
</dbReference>
<gene>
    <name evidence="4" type="ORF">SAMN04488055_5104</name>
</gene>
<dbReference type="InterPro" id="IPR032508">
    <property type="entry name" value="FecR_C"/>
</dbReference>
<feature type="transmembrane region" description="Helical" evidence="1">
    <location>
        <begin position="88"/>
        <end position="107"/>
    </location>
</feature>
<feature type="domain" description="Protein FecR C-terminal" evidence="3">
    <location>
        <begin position="246"/>
        <end position="304"/>
    </location>
</feature>
<dbReference type="PIRSF" id="PIRSF018266">
    <property type="entry name" value="FecR"/>
    <property type="match status" value="1"/>
</dbReference>
<keyword evidence="1" id="KW-0812">Transmembrane</keyword>
<dbReference type="OrthoDB" id="641176at2"/>
<keyword evidence="1" id="KW-1133">Transmembrane helix</keyword>
<dbReference type="AlphaFoldDB" id="A0A1N6K602"/>
<evidence type="ECO:0000256" key="1">
    <source>
        <dbReference type="SAM" id="Phobius"/>
    </source>
</evidence>
<keyword evidence="1" id="KW-0472">Membrane</keyword>
<accession>A0A1N6K602</accession>
<evidence type="ECO:0000259" key="3">
    <source>
        <dbReference type="Pfam" id="PF16344"/>
    </source>
</evidence>
<dbReference type="RefSeq" id="WP_074242371.1">
    <property type="nucleotide sequence ID" value="NZ_FSRA01000002.1"/>
</dbReference>
<protein>
    <submittedName>
        <fullName evidence="4">Ferric-dicitrate binding protein FerR, regulates iron transport through sigma-19</fullName>
    </submittedName>
</protein>
<organism evidence="4 5">
    <name type="scientific">Chitinophaga niabensis</name>
    <dbReference type="NCBI Taxonomy" id="536979"/>
    <lineage>
        <taxon>Bacteria</taxon>
        <taxon>Pseudomonadati</taxon>
        <taxon>Bacteroidota</taxon>
        <taxon>Chitinophagia</taxon>
        <taxon>Chitinophagales</taxon>
        <taxon>Chitinophagaceae</taxon>
        <taxon>Chitinophaga</taxon>
    </lineage>
</organism>